<evidence type="ECO:0000313" key="2">
    <source>
        <dbReference type="Proteomes" id="UP000466442"/>
    </source>
</evidence>
<proteinExistence type="predicted"/>
<evidence type="ECO:0000313" key="1">
    <source>
        <dbReference type="EMBL" id="KAF6206004.1"/>
    </source>
</evidence>
<dbReference type="Proteomes" id="UP000466442">
    <property type="component" value="Unassembled WGS sequence"/>
</dbReference>
<name>A0A8S9XBT9_APOLU</name>
<reference evidence="1" key="1">
    <citation type="journal article" date="2021" name="Mol. Ecol. Resour.">
        <title>Apolygus lucorum genome provides insights into omnivorousness and mesophyll feeding.</title>
        <authorList>
            <person name="Liu Y."/>
            <person name="Liu H."/>
            <person name="Wang H."/>
            <person name="Huang T."/>
            <person name="Liu B."/>
            <person name="Yang B."/>
            <person name="Yin L."/>
            <person name="Li B."/>
            <person name="Zhang Y."/>
            <person name="Zhang S."/>
            <person name="Jiang F."/>
            <person name="Zhang X."/>
            <person name="Ren Y."/>
            <person name="Wang B."/>
            <person name="Wang S."/>
            <person name="Lu Y."/>
            <person name="Wu K."/>
            <person name="Fan W."/>
            <person name="Wang G."/>
        </authorList>
    </citation>
    <scope>NUCLEOTIDE SEQUENCE</scope>
    <source>
        <strain evidence="1">12Hb</strain>
    </source>
</reference>
<accession>A0A8S9XBT9</accession>
<keyword evidence="2" id="KW-1185">Reference proteome</keyword>
<comment type="caution">
    <text evidence="1">The sequence shown here is derived from an EMBL/GenBank/DDBJ whole genome shotgun (WGS) entry which is preliminary data.</text>
</comment>
<gene>
    <name evidence="1" type="ORF">GE061_017228</name>
</gene>
<dbReference type="AlphaFoldDB" id="A0A8S9XBT9"/>
<organism evidence="1 2">
    <name type="scientific">Apolygus lucorum</name>
    <name type="common">Small green plant bug</name>
    <name type="synonym">Lygocoris lucorum</name>
    <dbReference type="NCBI Taxonomy" id="248454"/>
    <lineage>
        <taxon>Eukaryota</taxon>
        <taxon>Metazoa</taxon>
        <taxon>Ecdysozoa</taxon>
        <taxon>Arthropoda</taxon>
        <taxon>Hexapoda</taxon>
        <taxon>Insecta</taxon>
        <taxon>Pterygota</taxon>
        <taxon>Neoptera</taxon>
        <taxon>Paraneoptera</taxon>
        <taxon>Hemiptera</taxon>
        <taxon>Heteroptera</taxon>
        <taxon>Panheteroptera</taxon>
        <taxon>Cimicomorpha</taxon>
        <taxon>Miridae</taxon>
        <taxon>Mirini</taxon>
        <taxon>Apolygus</taxon>
    </lineage>
</organism>
<sequence length="275" mass="31329">MISFDDLEKNRDTGSLIAYLKDSSRLYLSEAGKLASICDQALPVKPSSFEKMKEILVEMSQLLSNGKIMSSIEQILSEAKMNASEKIGDAHFGVWKRATERGRKVFNSFIDLSAKIKNDNHILPMIRVTRQTSQLLKKSKEDFFKINLFLRHMYLMVITVAKGASIFPHCLKRNIVVSPKSKNALLFLENVAHTLSGFQNEFQTEFKNYVEAFKGGRIDHVEFTKGSLPAYEDLKDIFIQFLLLLSEMNYFVTGDLPEKDIEILAKAFVRESVDL</sequence>
<dbReference type="EMBL" id="WIXP02000008">
    <property type="protein sequence ID" value="KAF6206004.1"/>
    <property type="molecule type" value="Genomic_DNA"/>
</dbReference>
<protein>
    <submittedName>
        <fullName evidence="1">Uncharacterized protein</fullName>
    </submittedName>
</protein>